<proteinExistence type="predicted"/>
<sequence length="148" mass="16187">MAARTDENVAGDEIYLYAKVGSTFIKWGCMDSFSFKSSIESFEVNCRAFSGKKPSGKAASWTISTGGFNRIFNPAAEALNISVKKAYEWHAGKTIIEIQFGTEFEGDPIWLGKAFITEFELNGNQGEASKYSLTLEGSEPITVDTVDA</sequence>
<dbReference type="EMBL" id="VTWS01000001">
    <property type="protein sequence ID" value="KAA9357237.1"/>
    <property type="molecule type" value="Genomic_DNA"/>
</dbReference>
<keyword evidence="2" id="KW-1185">Reference proteome</keyword>
<dbReference type="AlphaFoldDB" id="A0A5N1JP46"/>
<gene>
    <name evidence="1" type="ORF">F0P93_05735</name>
</gene>
<organism evidence="1 2">
    <name type="scientific">Larkinella humicola</name>
    <dbReference type="NCBI Taxonomy" id="2607654"/>
    <lineage>
        <taxon>Bacteria</taxon>
        <taxon>Pseudomonadati</taxon>
        <taxon>Bacteroidota</taxon>
        <taxon>Cytophagia</taxon>
        <taxon>Cytophagales</taxon>
        <taxon>Spirosomataceae</taxon>
        <taxon>Larkinella</taxon>
    </lineage>
</organism>
<evidence type="ECO:0000313" key="1">
    <source>
        <dbReference type="EMBL" id="KAA9357237.1"/>
    </source>
</evidence>
<name>A0A5N1JP46_9BACT</name>
<dbReference type="RefSeq" id="WP_150875329.1">
    <property type="nucleotide sequence ID" value="NZ_VTWS01000001.1"/>
</dbReference>
<evidence type="ECO:0000313" key="2">
    <source>
        <dbReference type="Proteomes" id="UP000326344"/>
    </source>
</evidence>
<comment type="caution">
    <text evidence="1">The sequence shown here is derived from an EMBL/GenBank/DDBJ whole genome shotgun (WGS) entry which is preliminary data.</text>
</comment>
<protein>
    <recommendedName>
        <fullName evidence="3">Phage tail protein</fullName>
    </recommendedName>
</protein>
<reference evidence="1 2" key="1">
    <citation type="submission" date="2019-09" db="EMBL/GenBank/DDBJ databases">
        <title>Genome Sequence of Larkinella sp MA1.</title>
        <authorList>
            <person name="Srinivasan S."/>
        </authorList>
    </citation>
    <scope>NUCLEOTIDE SEQUENCE [LARGE SCALE GENOMIC DNA]</scope>
    <source>
        <strain evidence="1 2">MA1</strain>
    </source>
</reference>
<evidence type="ECO:0008006" key="3">
    <source>
        <dbReference type="Google" id="ProtNLM"/>
    </source>
</evidence>
<accession>A0A5N1JP46</accession>
<dbReference type="Proteomes" id="UP000326344">
    <property type="component" value="Unassembled WGS sequence"/>
</dbReference>